<feature type="transmembrane region" description="Helical" evidence="1">
    <location>
        <begin position="198"/>
        <end position="215"/>
    </location>
</feature>
<organism evidence="2 3">
    <name type="scientific">Candidatus Gottesmanbacteria bacterium RIFCSPHIGHO2_02_FULL_39_14</name>
    <dbReference type="NCBI Taxonomy" id="1798383"/>
    <lineage>
        <taxon>Bacteria</taxon>
        <taxon>Candidatus Gottesmaniibacteriota</taxon>
    </lineage>
</organism>
<feature type="transmembrane region" description="Helical" evidence="1">
    <location>
        <begin position="7"/>
        <end position="28"/>
    </location>
</feature>
<keyword evidence="1" id="KW-0812">Transmembrane</keyword>
<feature type="transmembrane region" description="Helical" evidence="1">
    <location>
        <begin position="250"/>
        <end position="267"/>
    </location>
</feature>
<feature type="transmembrane region" description="Helical" evidence="1">
    <location>
        <begin position="105"/>
        <end position="124"/>
    </location>
</feature>
<gene>
    <name evidence="2" type="ORF">A3D78_05105</name>
</gene>
<feature type="transmembrane region" description="Helical" evidence="1">
    <location>
        <begin position="77"/>
        <end position="98"/>
    </location>
</feature>
<evidence type="ECO:0000313" key="3">
    <source>
        <dbReference type="Proteomes" id="UP000176253"/>
    </source>
</evidence>
<protein>
    <recommendedName>
        <fullName evidence="4">Glycosyltransferase RgtA/B/C/D-like domain-containing protein</fullName>
    </recommendedName>
</protein>
<evidence type="ECO:0000313" key="2">
    <source>
        <dbReference type="EMBL" id="OGG17603.1"/>
    </source>
</evidence>
<feature type="transmembrane region" description="Helical" evidence="1">
    <location>
        <begin position="323"/>
        <end position="344"/>
    </location>
</feature>
<evidence type="ECO:0008006" key="4">
    <source>
        <dbReference type="Google" id="ProtNLM"/>
    </source>
</evidence>
<dbReference type="AlphaFoldDB" id="A0A1F5ZZ14"/>
<keyword evidence="1" id="KW-0472">Membrane</keyword>
<dbReference type="Proteomes" id="UP000176253">
    <property type="component" value="Unassembled WGS sequence"/>
</dbReference>
<reference evidence="2 3" key="1">
    <citation type="journal article" date="2016" name="Nat. Commun.">
        <title>Thousands of microbial genomes shed light on interconnected biogeochemical processes in an aquifer system.</title>
        <authorList>
            <person name="Anantharaman K."/>
            <person name="Brown C.T."/>
            <person name="Hug L.A."/>
            <person name="Sharon I."/>
            <person name="Castelle C.J."/>
            <person name="Probst A.J."/>
            <person name="Thomas B.C."/>
            <person name="Singh A."/>
            <person name="Wilkins M.J."/>
            <person name="Karaoz U."/>
            <person name="Brodie E.L."/>
            <person name="Williams K.H."/>
            <person name="Hubbard S.S."/>
            <person name="Banfield J.F."/>
        </authorList>
    </citation>
    <scope>NUCLEOTIDE SEQUENCE [LARGE SCALE GENOMIC DNA]</scope>
</reference>
<feature type="transmembrane region" description="Helical" evidence="1">
    <location>
        <begin position="295"/>
        <end position="316"/>
    </location>
</feature>
<feature type="transmembrane region" description="Helical" evidence="1">
    <location>
        <begin position="382"/>
        <end position="406"/>
    </location>
</feature>
<name>A0A1F5ZZ14_9BACT</name>
<keyword evidence="1" id="KW-1133">Transmembrane helix</keyword>
<sequence>MKKSFIYYFFFANFLFLLSNLPLFYFIFRSLPNTVFTLNHSITDFDYNVYLSVITQGSYGDWLMKDAFTTESTNPTLFYFFYIILGKMAALFQIPAYIMYHLGRFLSAELFLISVFLLNIFFLGRRTGVVSSYLTLLSTIAPFSFFGEEKAFIDYIPWWANFTALKRLDALPHYLAGYSLLVISIILIFLYRKSGQKKYLIFSLMAVFPAGIIFPPSLLPLLIALPLSFVFCSLINFLKQREKIARDIPVLILVITVSLISLLLIWRENQNGFPWDLWNKWEIGMWNLSQHNFNMSLFLVFGLMPIFSLPAFFWSFKTGKLRYLFISFWAYLPYFLLPMVDFLGISKMRLVTTASFIPQAMLAAITFFKIGDYFKKPFLTRLLIIFFLLTTLPVNVEMFIKTLVYYQKYPKYLNIFIPDEGWQAIKFVKENIAQNSVILSNWFTGNVLPAHAPVISFTGHHVHTKDFFEKNRQTELFYDSKMTESQAKEFLSNNKIQYVFFGLGEMKTYSQTLSYSFLKEIYNKDFYRIYQLQ</sequence>
<feature type="transmembrane region" description="Helical" evidence="1">
    <location>
        <begin position="350"/>
        <end position="370"/>
    </location>
</feature>
<dbReference type="EMBL" id="MFJM01000031">
    <property type="protein sequence ID" value="OGG17603.1"/>
    <property type="molecule type" value="Genomic_DNA"/>
</dbReference>
<feature type="transmembrane region" description="Helical" evidence="1">
    <location>
        <begin position="171"/>
        <end position="191"/>
    </location>
</feature>
<evidence type="ECO:0000256" key="1">
    <source>
        <dbReference type="SAM" id="Phobius"/>
    </source>
</evidence>
<proteinExistence type="predicted"/>
<dbReference type="STRING" id="1798383.A3D78_05105"/>
<feature type="transmembrane region" description="Helical" evidence="1">
    <location>
        <begin position="221"/>
        <end position="238"/>
    </location>
</feature>
<comment type="caution">
    <text evidence="2">The sequence shown here is derived from an EMBL/GenBank/DDBJ whole genome shotgun (WGS) entry which is preliminary data.</text>
</comment>
<accession>A0A1F5ZZ14</accession>